<dbReference type="InterPro" id="IPR014223">
    <property type="entry name" value="ABC_CydC/D"/>
</dbReference>
<feature type="domain" description="ABC transmembrane type-1" evidence="11">
    <location>
        <begin position="22"/>
        <end position="312"/>
    </location>
</feature>
<evidence type="ECO:0000313" key="13">
    <source>
        <dbReference type="Proteomes" id="UP001197378"/>
    </source>
</evidence>
<dbReference type="PROSITE" id="PS50893">
    <property type="entry name" value="ABC_TRANSPORTER_2"/>
    <property type="match status" value="1"/>
</dbReference>
<dbReference type="InterPro" id="IPR017871">
    <property type="entry name" value="ABC_transporter-like_CS"/>
</dbReference>
<comment type="subcellular location">
    <subcellularLocation>
        <location evidence="1">Cell membrane</location>
        <topology evidence="1">Multi-pass membrane protein</topology>
    </subcellularLocation>
</comment>
<dbReference type="FunFam" id="3.40.50.300:FF:000299">
    <property type="entry name" value="ABC transporter ATP-binding protein/permease"/>
    <property type="match status" value="1"/>
</dbReference>
<feature type="transmembrane region" description="Helical" evidence="9">
    <location>
        <begin position="164"/>
        <end position="186"/>
    </location>
</feature>
<sequence>MANNRDLWRLLRLFAPYRWWMLGGALLSLLTILANFGLMTLSGWFLASAALAGLGGWATLNQYNFFLPAAGVRAFATTRVLSRWLERIVTHEATFRLLSRLRVWFYTRIEPLAPAGLQGFRSGDLLSRLVADIDTLNNFYLRVFTPFLVAGLATLLMAGFFALYVWSIGLALFVLLALTGLLLPLLSERLGARSSAEITRIQAEMRTQIVDALQGMGEILTANAAGRVQEQLLQENAALLERQRRLAGVAGIGTAGMSFMANLTLWVILLLAIPLVARHSLPPAQLPMFALGTMAAFEAVLALPLAFQFLGQTRAAARRIFEIADQEPLFPDAPKPLPEPANFDIEIHDLHLRYPEAPEDALRSLDLQVRQGERIAILGATGAGKSSIANLLLRFYDYQAGSARLGGQELRDYPGDQLRQYFALLSQRSHLFHSTIRDNLLLAKGDAEEEELWAALRQAQLAEFVEGLPQGLDNIVGEGGVNLSGGQARRIAIARTVLKNSPILILDEPSEGLDALTEAKFLQDLRRLMQGRTVIYITHRLLGLEDMDRIYVMAEGRVQESGSYAELLARPDSLLHRFAQLGGTLIDS</sequence>
<feature type="transmembrane region" description="Helical" evidence="9">
    <location>
        <begin position="249"/>
        <end position="277"/>
    </location>
</feature>
<dbReference type="InterPro" id="IPR036640">
    <property type="entry name" value="ABC1_TM_sf"/>
</dbReference>
<feature type="transmembrane region" description="Helical" evidence="9">
    <location>
        <begin position="289"/>
        <end position="310"/>
    </location>
</feature>
<evidence type="ECO:0000256" key="2">
    <source>
        <dbReference type="ARBA" id="ARBA00022448"/>
    </source>
</evidence>
<dbReference type="SUPFAM" id="SSF90123">
    <property type="entry name" value="ABC transporter transmembrane region"/>
    <property type="match status" value="1"/>
</dbReference>
<dbReference type="Proteomes" id="UP001197378">
    <property type="component" value="Unassembled WGS sequence"/>
</dbReference>
<evidence type="ECO:0000256" key="3">
    <source>
        <dbReference type="ARBA" id="ARBA00022475"/>
    </source>
</evidence>
<dbReference type="InterPro" id="IPR003593">
    <property type="entry name" value="AAA+_ATPase"/>
</dbReference>
<comment type="caution">
    <text evidence="12">The sequence shown here is derived from an EMBL/GenBank/DDBJ whole genome shotgun (WGS) entry which is preliminary data.</text>
</comment>
<protein>
    <submittedName>
        <fullName evidence="12">Thiol reductant ABC exporter subunit CydC</fullName>
    </submittedName>
</protein>
<dbReference type="InterPro" id="IPR039421">
    <property type="entry name" value="Type_1_exporter"/>
</dbReference>
<dbReference type="PROSITE" id="PS50929">
    <property type="entry name" value="ABC_TM1F"/>
    <property type="match status" value="1"/>
</dbReference>
<evidence type="ECO:0000256" key="1">
    <source>
        <dbReference type="ARBA" id="ARBA00004651"/>
    </source>
</evidence>
<dbReference type="Pfam" id="PF00005">
    <property type="entry name" value="ABC_tran"/>
    <property type="match status" value="1"/>
</dbReference>
<evidence type="ECO:0000259" key="11">
    <source>
        <dbReference type="PROSITE" id="PS50929"/>
    </source>
</evidence>
<gene>
    <name evidence="12" type="primary">cydC</name>
    <name evidence="12" type="ORF">HFQ13_03665</name>
</gene>
<keyword evidence="13" id="KW-1185">Reference proteome</keyword>
<evidence type="ECO:0000256" key="9">
    <source>
        <dbReference type="SAM" id="Phobius"/>
    </source>
</evidence>
<dbReference type="RefSeq" id="WP_215871897.1">
    <property type="nucleotide sequence ID" value="NZ_JAAXYO010000039.1"/>
</dbReference>
<proteinExistence type="predicted"/>
<dbReference type="GO" id="GO:0034775">
    <property type="term" value="P:glutathione transmembrane transport"/>
    <property type="evidence" value="ECO:0007669"/>
    <property type="project" value="InterPro"/>
</dbReference>
<dbReference type="Pfam" id="PF00664">
    <property type="entry name" value="ABC_membrane"/>
    <property type="match status" value="1"/>
</dbReference>
<evidence type="ECO:0000256" key="5">
    <source>
        <dbReference type="ARBA" id="ARBA00022741"/>
    </source>
</evidence>
<dbReference type="Gene3D" id="3.40.50.300">
    <property type="entry name" value="P-loop containing nucleotide triphosphate hydrolases"/>
    <property type="match status" value="1"/>
</dbReference>
<feature type="transmembrane region" description="Helical" evidence="9">
    <location>
        <begin position="139"/>
        <end position="158"/>
    </location>
</feature>
<dbReference type="SUPFAM" id="SSF52540">
    <property type="entry name" value="P-loop containing nucleoside triphosphate hydrolases"/>
    <property type="match status" value="1"/>
</dbReference>
<dbReference type="EMBL" id="JAAXYO010000039">
    <property type="protein sequence ID" value="MBU2787315.1"/>
    <property type="molecule type" value="Genomic_DNA"/>
</dbReference>
<keyword evidence="3" id="KW-1003">Cell membrane</keyword>
<dbReference type="PROSITE" id="PS00211">
    <property type="entry name" value="ABC_TRANSPORTER_1"/>
    <property type="match status" value="1"/>
</dbReference>
<evidence type="ECO:0000256" key="6">
    <source>
        <dbReference type="ARBA" id="ARBA00022840"/>
    </source>
</evidence>
<dbReference type="CDD" id="cd18585">
    <property type="entry name" value="ABC_6TM_CydC"/>
    <property type="match status" value="1"/>
</dbReference>
<organism evidence="12 13">
    <name type="scientific">Igneacidithiobacillus copahuensis</name>
    <dbReference type="NCBI Taxonomy" id="2724909"/>
    <lineage>
        <taxon>Bacteria</taxon>
        <taxon>Pseudomonadati</taxon>
        <taxon>Pseudomonadota</taxon>
        <taxon>Acidithiobacillia</taxon>
        <taxon>Acidithiobacillales</taxon>
        <taxon>Acidithiobacillaceae</taxon>
        <taxon>Igneacidithiobacillus</taxon>
    </lineage>
</organism>
<feature type="domain" description="ABC transporter" evidence="10">
    <location>
        <begin position="345"/>
        <end position="580"/>
    </location>
</feature>
<dbReference type="GO" id="GO:0005886">
    <property type="term" value="C:plasma membrane"/>
    <property type="evidence" value="ECO:0007669"/>
    <property type="project" value="UniProtKB-SubCell"/>
</dbReference>
<keyword evidence="4 9" id="KW-0812">Transmembrane</keyword>
<keyword evidence="2" id="KW-0813">Transport</keyword>
<evidence type="ECO:0000256" key="7">
    <source>
        <dbReference type="ARBA" id="ARBA00022989"/>
    </source>
</evidence>
<dbReference type="GO" id="GO:0016887">
    <property type="term" value="F:ATP hydrolysis activity"/>
    <property type="evidence" value="ECO:0007669"/>
    <property type="project" value="InterPro"/>
</dbReference>
<evidence type="ECO:0000259" key="10">
    <source>
        <dbReference type="PROSITE" id="PS50893"/>
    </source>
</evidence>
<keyword evidence="5" id="KW-0547">Nucleotide-binding</keyword>
<name>A0AAE2YNF7_9PROT</name>
<reference evidence="12" key="1">
    <citation type="journal article" date="2021" name="ISME J.">
        <title>Genomic evolution of the class Acidithiobacillia: deep-branching Proteobacteria living in extreme acidic conditions.</title>
        <authorList>
            <person name="Moya-Beltran A."/>
            <person name="Beard S."/>
            <person name="Rojas-Villalobos C."/>
            <person name="Issotta F."/>
            <person name="Gallardo Y."/>
            <person name="Ulloa R."/>
            <person name="Giaveno A."/>
            <person name="Degli Esposti M."/>
            <person name="Johnson D.B."/>
            <person name="Quatrini R."/>
        </authorList>
    </citation>
    <scope>NUCLEOTIDE SEQUENCE</scope>
    <source>
        <strain evidence="12">VAN18-1</strain>
    </source>
</reference>
<dbReference type="PANTHER" id="PTHR43394">
    <property type="entry name" value="ATP-DEPENDENT PERMEASE MDL1, MITOCHONDRIAL"/>
    <property type="match status" value="1"/>
</dbReference>
<keyword evidence="8 9" id="KW-0472">Membrane</keyword>
<dbReference type="GO" id="GO:0005524">
    <property type="term" value="F:ATP binding"/>
    <property type="evidence" value="ECO:0007669"/>
    <property type="project" value="UniProtKB-KW"/>
</dbReference>
<evidence type="ECO:0000256" key="8">
    <source>
        <dbReference type="ARBA" id="ARBA00023136"/>
    </source>
</evidence>
<dbReference type="InterPro" id="IPR003439">
    <property type="entry name" value="ABC_transporter-like_ATP-bd"/>
</dbReference>
<evidence type="ECO:0000313" key="12">
    <source>
        <dbReference type="EMBL" id="MBU2787315.1"/>
    </source>
</evidence>
<dbReference type="PANTHER" id="PTHR43394:SF1">
    <property type="entry name" value="ATP-BINDING CASSETTE SUB-FAMILY B MEMBER 10, MITOCHONDRIAL"/>
    <property type="match status" value="1"/>
</dbReference>
<dbReference type="Gene3D" id="1.20.1560.10">
    <property type="entry name" value="ABC transporter type 1, transmembrane domain"/>
    <property type="match status" value="1"/>
</dbReference>
<evidence type="ECO:0000256" key="4">
    <source>
        <dbReference type="ARBA" id="ARBA00022692"/>
    </source>
</evidence>
<dbReference type="NCBIfam" id="TIGR02868">
    <property type="entry name" value="CydC"/>
    <property type="match status" value="1"/>
</dbReference>
<dbReference type="GO" id="GO:0045454">
    <property type="term" value="P:cell redox homeostasis"/>
    <property type="evidence" value="ECO:0007669"/>
    <property type="project" value="InterPro"/>
</dbReference>
<dbReference type="InterPro" id="IPR027417">
    <property type="entry name" value="P-loop_NTPase"/>
</dbReference>
<dbReference type="InterPro" id="IPR011527">
    <property type="entry name" value="ABC1_TM_dom"/>
</dbReference>
<accession>A0AAE2YNF7</accession>
<dbReference type="GO" id="GO:0015421">
    <property type="term" value="F:ABC-type oligopeptide transporter activity"/>
    <property type="evidence" value="ECO:0007669"/>
    <property type="project" value="TreeGrafter"/>
</dbReference>
<keyword evidence="7 9" id="KW-1133">Transmembrane helix</keyword>
<dbReference type="SMART" id="SM00382">
    <property type="entry name" value="AAA"/>
    <property type="match status" value="1"/>
</dbReference>
<keyword evidence="6" id="KW-0067">ATP-binding</keyword>
<dbReference type="AlphaFoldDB" id="A0AAE2YNF7"/>